<keyword evidence="2" id="KW-0378">Hydrolase</keyword>
<keyword evidence="3" id="KW-1185">Reference proteome</keyword>
<reference evidence="2" key="1">
    <citation type="submission" date="2019-09" db="EMBL/GenBank/DDBJ databases">
        <title>Draft genome information of white flower Hibiscus syriacus.</title>
        <authorList>
            <person name="Kim Y.-M."/>
        </authorList>
    </citation>
    <scope>NUCLEOTIDE SEQUENCE [LARGE SCALE GENOMIC DNA]</scope>
    <source>
        <strain evidence="2">YM2019G1</strain>
    </source>
</reference>
<dbReference type="AlphaFoldDB" id="A0A6A3ADL0"/>
<gene>
    <name evidence="2" type="ORF">F3Y22_tig00110482pilonHSYRG00572</name>
</gene>
<sequence length="651" mass="70115">MLVEVVITFGIKLLELEGMVVDGNDWRRIRGAPILKTSLAAPTSQMPGSSSLEHVEDTASQDSNSDMAKTPPSKRSVWRSTPSVLPDSISAQSVLESTASTNPSSPVNLSNSTKEEDITNFLGRLGVVPSAPDMSKRNILGVDERHGNSSMGQSLASPISNRMILPQAAKANDVSSSADSSNPIESAGLPGRAFSPSVVSGMQWRPGSSFQNKNELGQFRERTDIAPDIREKFLQRFQQLNSQSSSFSIQSGVGLSGQTPGLNSVISSSLQQQPTSIHQQSSQQALVMNVPKDAGSEAIPTSGLSKNLMNEDDSKAPYAIDSPAAVSGSLTEPARNIRDIDLSPGQPLQYNQSSSGLGVIGRRSVSDLGAIGDNLSEDSGCVVSYGECKDPPVAKKKVNGGSSINRQQPLNGSLSDNRRNQAASDFRSENYPGGELGGARVKSRSIKDKLKRSHLQASSTNKDTSSAQNAAVVVHDGIKELPKKGCCDEKLGEVARNGKIGLNNWWKTSTSVHRKSEMEGVSRKNHCEVEGVMDEDKLHVLGKCLVGWCKNFIKIGHLARQMQAKGLTGFSLMRAAGNAVLMIFEDSSSLRSVKNDKSETPAKWFSRVEVWSETLVVECRRVGDNSFKIIVHEIETSFKPNSWAPDEVESH</sequence>
<name>A0A6A3ADL0_HIBSY</name>
<feature type="compositionally biased region" description="Low complexity" evidence="1">
    <location>
        <begin position="172"/>
        <end position="182"/>
    </location>
</feature>
<dbReference type="Proteomes" id="UP000436088">
    <property type="component" value="Unassembled WGS sequence"/>
</dbReference>
<organism evidence="2 3">
    <name type="scientific">Hibiscus syriacus</name>
    <name type="common">Rose of Sharon</name>
    <dbReference type="NCBI Taxonomy" id="106335"/>
    <lineage>
        <taxon>Eukaryota</taxon>
        <taxon>Viridiplantae</taxon>
        <taxon>Streptophyta</taxon>
        <taxon>Embryophyta</taxon>
        <taxon>Tracheophyta</taxon>
        <taxon>Spermatophyta</taxon>
        <taxon>Magnoliopsida</taxon>
        <taxon>eudicotyledons</taxon>
        <taxon>Gunneridae</taxon>
        <taxon>Pentapetalae</taxon>
        <taxon>rosids</taxon>
        <taxon>malvids</taxon>
        <taxon>Malvales</taxon>
        <taxon>Malvaceae</taxon>
        <taxon>Malvoideae</taxon>
        <taxon>Hibiscus</taxon>
    </lineage>
</organism>
<feature type="compositionally biased region" description="Polar residues" evidence="1">
    <location>
        <begin position="78"/>
        <end position="112"/>
    </location>
</feature>
<evidence type="ECO:0000256" key="1">
    <source>
        <dbReference type="SAM" id="MobiDB-lite"/>
    </source>
</evidence>
<evidence type="ECO:0000313" key="2">
    <source>
        <dbReference type="EMBL" id="KAE8702654.1"/>
    </source>
</evidence>
<dbReference type="GO" id="GO:0016787">
    <property type="term" value="F:hydrolase activity"/>
    <property type="evidence" value="ECO:0007669"/>
    <property type="project" value="UniProtKB-KW"/>
</dbReference>
<protein>
    <submittedName>
        <fullName evidence="2">O-Glycosyl hydrolases family 17 protein</fullName>
    </submittedName>
</protein>
<feature type="compositionally biased region" description="Polar residues" evidence="1">
    <location>
        <begin position="264"/>
        <end position="286"/>
    </location>
</feature>
<feature type="compositionally biased region" description="Polar residues" evidence="1">
    <location>
        <begin position="40"/>
        <end position="67"/>
    </location>
</feature>
<dbReference type="EMBL" id="VEPZ02001007">
    <property type="protein sequence ID" value="KAE8702654.1"/>
    <property type="molecule type" value="Genomic_DNA"/>
</dbReference>
<feature type="region of interest" description="Disordered" evidence="1">
    <location>
        <begin position="392"/>
        <end position="445"/>
    </location>
</feature>
<feature type="region of interest" description="Disordered" evidence="1">
    <location>
        <begin position="172"/>
        <end position="191"/>
    </location>
</feature>
<evidence type="ECO:0000313" key="3">
    <source>
        <dbReference type="Proteomes" id="UP000436088"/>
    </source>
</evidence>
<feature type="compositionally biased region" description="Polar residues" evidence="1">
    <location>
        <begin position="400"/>
        <end position="423"/>
    </location>
</feature>
<accession>A0A6A3ADL0</accession>
<feature type="region of interest" description="Disordered" evidence="1">
    <location>
        <begin position="40"/>
        <end position="113"/>
    </location>
</feature>
<comment type="caution">
    <text evidence="2">The sequence shown here is derived from an EMBL/GenBank/DDBJ whole genome shotgun (WGS) entry which is preliminary data.</text>
</comment>
<feature type="region of interest" description="Disordered" evidence="1">
    <location>
        <begin position="264"/>
        <end position="331"/>
    </location>
</feature>
<proteinExistence type="predicted"/>